<name>A0A0M0JG02_9EUKA</name>
<evidence type="ECO:0000256" key="1">
    <source>
        <dbReference type="SAM" id="SignalP"/>
    </source>
</evidence>
<organism evidence="2 3">
    <name type="scientific">Chrysochromulina tobinii</name>
    <dbReference type="NCBI Taxonomy" id="1460289"/>
    <lineage>
        <taxon>Eukaryota</taxon>
        <taxon>Haptista</taxon>
        <taxon>Haptophyta</taxon>
        <taxon>Prymnesiophyceae</taxon>
        <taxon>Prymnesiales</taxon>
        <taxon>Chrysochromulinaceae</taxon>
        <taxon>Chrysochromulina</taxon>
    </lineage>
</organism>
<evidence type="ECO:0008006" key="4">
    <source>
        <dbReference type="Google" id="ProtNLM"/>
    </source>
</evidence>
<keyword evidence="3" id="KW-1185">Reference proteome</keyword>
<sequence>MVLYWSLLWPSAIAVASASRAVASRAVAPAVPFLIHRSAAVSPPPRLAGAVSKREVVLDDANLQGVTIYGAGSFETADELEAKLFEMGVDVASWGDGKAKTCKALFTELELGESVLRYTESDGVVLREVRVVKVRIQRPDAPNESLVEARQIFADGRERARGTPLSEKVLLWEGPVAAARRGVLEELGPALGPRASSILIDDASLTAWEETRQSSSSYPTLATRYLLHQVDAATRCKSFADHPLSTSLYDSPVMCEYATKKCDFAPHLPAQPGGGPPVEVRHRDASCAFRRFVGVDNAAHGRLKPSYGYGIAAVGVLPSLDDCEARCCADLMCHSVVWLAPTRSCIALLTIAHGARRDDFCWRPTLAAGATTSVRLPG</sequence>
<accession>A0A0M0JG02</accession>
<dbReference type="EMBL" id="JWZX01002967">
    <property type="protein sequence ID" value="KOO25494.1"/>
    <property type="molecule type" value="Genomic_DNA"/>
</dbReference>
<protein>
    <recommendedName>
        <fullName evidence="4">Apple domain-containing protein</fullName>
    </recommendedName>
</protein>
<dbReference type="AlphaFoldDB" id="A0A0M0JG02"/>
<dbReference type="OrthoDB" id="433924at2759"/>
<evidence type="ECO:0000313" key="2">
    <source>
        <dbReference type="EMBL" id="KOO25494.1"/>
    </source>
</evidence>
<feature type="chain" id="PRO_5005601760" description="Apple domain-containing protein" evidence="1">
    <location>
        <begin position="19"/>
        <end position="378"/>
    </location>
</feature>
<feature type="signal peptide" evidence="1">
    <location>
        <begin position="1"/>
        <end position="18"/>
    </location>
</feature>
<dbReference type="Proteomes" id="UP000037460">
    <property type="component" value="Unassembled WGS sequence"/>
</dbReference>
<keyword evidence="1" id="KW-0732">Signal</keyword>
<proteinExistence type="predicted"/>
<evidence type="ECO:0000313" key="3">
    <source>
        <dbReference type="Proteomes" id="UP000037460"/>
    </source>
</evidence>
<reference evidence="3" key="1">
    <citation type="journal article" date="2015" name="PLoS Genet.">
        <title>Genome Sequence and Transcriptome Analyses of Chrysochromulina tobin: Metabolic Tools for Enhanced Algal Fitness in the Prominent Order Prymnesiales (Haptophyceae).</title>
        <authorList>
            <person name="Hovde B.T."/>
            <person name="Deodato C.R."/>
            <person name="Hunsperger H.M."/>
            <person name="Ryken S.A."/>
            <person name="Yost W."/>
            <person name="Jha R.K."/>
            <person name="Patterson J."/>
            <person name="Monnat R.J. Jr."/>
            <person name="Barlow S.B."/>
            <person name="Starkenburg S.R."/>
            <person name="Cattolico R.A."/>
        </authorList>
    </citation>
    <scope>NUCLEOTIDE SEQUENCE</scope>
    <source>
        <strain evidence="3">CCMP291</strain>
    </source>
</reference>
<dbReference type="PANTHER" id="PTHR36395">
    <property type="entry name" value="RING-H2 ZINC FINGER PROTEIN"/>
    <property type="match status" value="1"/>
</dbReference>
<dbReference type="PANTHER" id="PTHR36395:SF1">
    <property type="entry name" value="RING-H2 ZINC FINGER PROTEIN"/>
    <property type="match status" value="1"/>
</dbReference>
<gene>
    <name evidence="2" type="ORF">Ctob_002803</name>
</gene>
<comment type="caution">
    <text evidence="2">The sequence shown here is derived from an EMBL/GenBank/DDBJ whole genome shotgun (WGS) entry which is preliminary data.</text>
</comment>